<evidence type="ECO:0000313" key="2">
    <source>
        <dbReference type="EMBL" id="KFH01989.1"/>
    </source>
</evidence>
<feature type="compositionally biased region" description="Polar residues" evidence="1">
    <location>
        <begin position="686"/>
        <end position="701"/>
    </location>
</feature>
<evidence type="ECO:0000256" key="1">
    <source>
        <dbReference type="SAM" id="MobiDB-lite"/>
    </source>
</evidence>
<reference evidence="2 3" key="1">
    <citation type="submission" date="2014-04" db="EMBL/GenBank/DDBJ databases">
        <authorList>
            <person name="Sibley D."/>
            <person name="Venepally P."/>
            <person name="Karamycheva S."/>
            <person name="Hadjithomas M."/>
            <person name="Khan A."/>
            <person name="Brunk B."/>
            <person name="Roos D."/>
            <person name="Caler E."/>
            <person name="Lorenzi H."/>
        </authorList>
    </citation>
    <scope>NUCLEOTIDE SEQUENCE [LARGE SCALE GENOMIC DNA]</scope>
    <source>
        <strain evidence="2 3">MAS</strain>
    </source>
</reference>
<proteinExistence type="predicted"/>
<feature type="region of interest" description="Disordered" evidence="1">
    <location>
        <begin position="393"/>
        <end position="440"/>
    </location>
</feature>
<feature type="region of interest" description="Disordered" evidence="1">
    <location>
        <begin position="824"/>
        <end position="868"/>
    </location>
</feature>
<feature type="compositionally biased region" description="Low complexity" evidence="1">
    <location>
        <begin position="1031"/>
        <end position="1040"/>
    </location>
</feature>
<comment type="caution">
    <text evidence="2">The sequence shown here is derived from an EMBL/GenBank/DDBJ whole genome shotgun (WGS) entry which is preliminary data.</text>
</comment>
<dbReference type="AlphaFoldDB" id="A0A086PNQ7"/>
<feature type="compositionally biased region" description="Low complexity" evidence="1">
    <location>
        <begin position="337"/>
        <end position="377"/>
    </location>
</feature>
<dbReference type="Proteomes" id="UP000028821">
    <property type="component" value="Unassembled WGS sequence"/>
</dbReference>
<feature type="compositionally biased region" description="Low complexity" evidence="1">
    <location>
        <begin position="79"/>
        <end position="122"/>
    </location>
</feature>
<feature type="compositionally biased region" description="Basic and acidic residues" evidence="1">
    <location>
        <begin position="1077"/>
        <end position="1086"/>
    </location>
</feature>
<feature type="compositionally biased region" description="Polar residues" evidence="1">
    <location>
        <begin position="300"/>
        <end position="314"/>
    </location>
</feature>
<feature type="region of interest" description="Disordered" evidence="1">
    <location>
        <begin position="39"/>
        <end position="161"/>
    </location>
</feature>
<feature type="compositionally biased region" description="Basic and acidic residues" evidence="1">
    <location>
        <begin position="760"/>
        <end position="783"/>
    </location>
</feature>
<accession>A0A086PNQ7</accession>
<feature type="compositionally biased region" description="Basic and acidic residues" evidence="1">
    <location>
        <begin position="431"/>
        <end position="440"/>
    </location>
</feature>
<feature type="compositionally biased region" description="Low complexity" evidence="1">
    <location>
        <begin position="417"/>
        <end position="430"/>
    </location>
</feature>
<feature type="region of interest" description="Disordered" evidence="1">
    <location>
        <begin position="207"/>
        <end position="234"/>
    </location>
</feature>
<feature type="region of interest" description="Disordered" evidence="1">
    <location>
        <begin position="627"/>
        <end position="787"/>
    </location>
</feature>
<feature type="compositionally biased region" description="Basic and acidic residues" evidence="1">
    <location>
        <begin position="933"/>
        <end position="942"/>
    </location>
</feature>
<feature type="region of interest" description="Disordered" evidence="1">
    <location>
        <begin position="272"/>
        <end position="381"/>
    </location>
</feature>
<feature type="region of interest" description="Disordered" evidence="1">
    <location>
        <begin position="1077"/>
        <end position="1110"/>
    </location>
</feature>
<evidence type="ECO:0000313" key="3">
    <source>
        <dbReference type="Proteomes" id="UP000028821"/>
    </source>
</evidence>
<feature type="region of interest" description="Disordered" evidence="1">
    <location>
        <begin position="1016"/>
        <end position="1046"/>
    </location>
</feature>
<feature type="compositionally biased region" description="Basic and acidic residues" evidence="1">
    <location>
        <begin position="703"/>
        <end position="719"/>
    </location>
</feature>
<feature type="compositionally biased region" description="Basic and acidic residues" evidence="1">
    <location>
        <begin position="726"/>
        <end position="744"/>
    </location>
</feature>
<feature type="compositionally biased region" description="Basic and acidic residues" evidence="1">
    <location>
        <begin position="126"/>
        <end position="144"/>
    </location>
</feature>
<name>A0A086PNQ7_TOXGO</name>
<feature type="region of interest" description="Disordered" evidence="1">
    <location>
        <begin position="1"/>
        <end position="24"/>
    </location>
</feature>
<feature type="compositionally biased region" description="Basic and acidic residues" evidence="1">
    <location>
        <begin position="853"/>
        <end position="868"/>
    </location>
</feature>
<gene>
    <name evidence="2" type="ORF">TGMAS_308010</name>
</gene>
<feature type="compositionally biased region" description="Low complexity" evidence="1">
    <location>
        <begin position="980"/>
        <end position="994"/>
    </location>
</feature>
<protein>
    <submittedName>
        <fullName evidence="2">Uncharacterized protein</fullName>
    </submittedName>
</protein>
<dbReference type="EMBL" id="AEXC02002842">
    <property type="protein sequence ID" value="KFH01989.1"/>
    <property type="molecule type" value="Genomic_DNA"/>
</dbReference>
<organism evidence="2 3">
    <name type="scientific">Toxoplasma gondii MAS</name>
    <dbReference type="NCBI Taxonomy" id="943118"/>
    <lineage>
        <taxon>Eukaryota</taxon>
        <taxon>Sar</taxon>
        <taxon>Alveolata</taxon>
        <taxon>Apicomplexa</taxon>
        <taxon>Conoidasida</taxon>
        <taxon>Coccidia</taxon>
        <taxon>Eucoccidiorida</taxon>
        <taxon>Eimeriorina</taxon>
        <taxon>Sarcocystidae</taxon>
        <taxon>Toxoplasma</taxon>
    </lineage>
</organism>
<sequence>MTATPPLPKNWAARGGLGAAERGFPPSLPSSQLCAVSSNLPSRLSSPACSPPPSSCPSPAAWSSVQRHVSPTLARRTVSLASSQLPSSSPRPSAPSISLRPARSSSFSLPPLPGAGLPRQQLEAAGPHEGHPEREKRRDSKGTPRDSGALQHLQREDRRERGACLVSASAFREAERQLETGEVHQKAKAAKAAKGVLEVETCERSQLQRSSEVLQEKRARRRGDGQVSAFSSSDGLPLNEEVKLQFLKLTEGYASSHTRLVPKTSEVNALAPGKATKALEPSPFASPFSARLEDDDKSTGVPSPTLSERLSSVSSEKDDARHSLSSLLSQDGQDPNHGSPSSAGLSSFSHPSSSSSSSSSSSLASSSSSSSLASSPHRWNASVPHSSWRLFEAPSLRDPPFPVDPAAREEASSPSMERVVSSPRSLSPSELSRHESAAWRRGERVVSHGASSLACASATASGASASHLAAPANFVGLARTGQTLQARLLLNLQKKREDEEEEMFQLTERHAREAAALRQQVAALKKALKEQQSQEESRLSFLQERERQLASALQEKERALERERQRREEKETLEAQLRETEQRLGEKDWAAKLEKRNLEATWRKKLMEERQAFKSEVEKLLQAKRELETSRRRLSSHVKSLTHFGWAPPVSEKMKDKEEKRKKKETGNVEKETAEQPPSSARAEDSSQTLGSGELNQTSTLEEFEKRSVSSSSLRREPGEENAEQESQKQEEETGLKDGEENAKRPFSSEATAMWAKPPSHKEGGEREDQRGAANAREGESELTHFSFASVEGKNPFRLGAQLGESIVSPACASARVSLAKATEDCLAHSSESWQGQLPSPEQGGPAQSKHRSREDIAETEGGKAERKQLAEEGAALEGRGRAMNCNFVQSVACDRTLSEGDARGVAGQVKLRPAMSLADEVFLAELAAQKGVAEEAEKNSEEELAGQGGESAKEKWGENSCGKTSSGEDSQEKSEEVSGSRASALEAESESFSPFVSASVCKCSDEGCVATETDLPERKDKRASPGGGLLEEVLTEGTTCVPTGNEEKEGLLESAFPLTVAVSVFQEGRDPFVDLEARDSERENSETVEEAPSDVEKVEAGAGADPAASSLSCPHRIRSLMAFARLPFAWLCPRRRRAKEDADVGGGRSSGHAPQVTLQPDADALGLREEEEIDETTCLVPCRTETVALKHLADWV</sequence>
<dbReference type="VEuPathDB" id="ToxoDB:TGMAS_308010"/>
<dbReference type="OrthoDB" id="334036at2759"/>
<feature type="compositionally biased region" description="Polar residues" evidence="1">
    <location>
        <begin position="830"/>
        <end position="840"/>
    </location>
</feature>
<feature type="region of interest" description="Disordered" evidence="1">
    <location>
        <begin position="932"/>
        <end position="994"/>
    </location>
</feature>
<feature type="compositionally biased region" description="Basic and acidic residues" evidence="1">
    <location>
        <begin position="652"/>
        <end position="674"/>
    </location>
</feature>